<feature type="chain" id="PRO_5034252950" evidence="2">
    <location>
        <begin position="30"/>
        <end position="98"/>
    </location>
</feature>
<sequence length="98" mass="10490">MADSTGDDCAAICCGCFCVSLFSALSSWCDTVAPISCCKCCRPNSVPSDFDEQVRKDMEKSKAEDAAKKQMQPTAEMTVPISSTEGKERPATPQVPSE</sequence>
<keyword evidence="4" id="KW-1185">Reference proteome</keyword>
<comment type="caution">
    <text evidence="3">The sequence shown here is derived from an EMBL/GenBank/DDBJ whole genome shotgun (WGS) entry which is preliminary data.</text>
</comment>
<gene>
    <name evidence="3" type="ORF">D9757_012549</name>
</gene>
<evidence type="ECO:0000313" key="3">
    <source>
        <dbReference type="EMBL" id="KAF5355389.1"/>
    </source>
</evidence>
<reference evidence="3 4" key="1">
    <citation type="journal article" date="2020" name="ISME J.">
        <title>Uncovering the hidden diversity of litter-decomposition mechanisms in mushroom-forming fungi.</title>
        <authorList>
            <person name="Floudas D."/>
            <person name="Bentzer J."/>
            <person name="Ahren D."/>
            <person name="Johansson T."/>
            <person name="Persson P."/>
            <person name="Tunlid A."/>
        </authorList>
    </citation>
    <scope>NUCLEOTIDE SEQUENCE [LARGE SCALE GENOMIC DNA]</scope>
    <source>
        <strain evidence="3 4">CBS 406.79</strain>
    </source>
</reference>
<dbReference type="EMBL" id="JAACJN010000252">
    <property type="protein sequence ID" value="KAF5355389.1"/>
    <property type="molecule type" value="Genomic_DNA"/>
</dbReference>
<dbReference type="Proteomes" id="UP000518752">
    <property type="component" value="Unassembled WGS sequence"/>
</dbReference>
<organism evidence="3 4">
    <name type="scientific">Collybiopsis confluens</name>
    <dbReference type="NCBI Taxonomy" id="2823264"/>
    <lineage>
        <taxon>Eukaryota</taxon>
        <taxon>Fungi</taxon>
        <taxon>Dikarya</taxon>
        <taxon>Basidiomycota</taxon>
        <taxon>Agaricomycotina</taxon>
        <taxon>Agaricomycetes</taxon>
        <taxon>Agaricomycetidae</taxon>
        <taxon>Agaricales</taxon>
        <taxon>Marasmiineae</taxon>
        <taxon>Omphalotaceae</taxon>
        <taxon>Collybiopsis</taxon>
    </lineage>
</organism>
<name>A0A8H5D904_9AGAR</name>
<protein>
    <submittedName>
        <fullName evidence="3">Uncharacterized protein</fullName>
    </submittedName>
</protein>
<keyword evidence="2" id="KW-0732">Signal</keyword>
<feature type="compositionally biased region" description="Polar residues" evidence="1">
    <location>
        <begin position="71"/>
        <end position="84"/>
    </location>
</feature>
<feature type="signal peptide" evidence="2">
    <location>
        <begin position="1"/>
        <end position="29"/>
    </location>
</feature>
<accession>A0A8H5D904</accession>
<dbReference type="OrthoDB" id="2608976at2759"/>
<evidence type="ECO:0000313" key="4">
    <source>
        <dbReference type="Proteomes" id="UP000518752"/>
    </source>
</evidence>
<evidence type="ECO:0000256" key="2">
    <source>
        <dbReference type="SAM" id="SignalP"/>
    </source>
</evidence>
<evidence type="ECO:0000256" key="1">
    <source>
        <dbReference type="SAM" id="MobiDB-lite"/>
    </source>
</evidence>
<dbReference type="AlphaFoldDB" id="A0A8H5D904"/>
<feature type="compositionally biased region" description="Basic and acidic residues" evidence="1">
    <location>
        <begin position="58"/>
        <end position="68"/>
    </location>
</feature>
<proteinExistence type="predicted"/>
<feature type="region of interest" description="Disordered" evidence="1">
    <location>
        <begin position="58"/>
        <end position="98"/>
    </location>
</feature>